<dbReference type="InterPro" id="IPR001501">
    <property type="entry name" value="Ni-dep_hyd_lsu"/>
</dbReference>
<dbReference type="Gene3D" id="1.10.645.10">
    <property type="entry name" value="Cytochrome-c3 Hydrogenase, chain B"/>
    <property type="match status" value="1"/>
</dbReference>
<keyword evidence="2" id="KW-1278">Translocase</keyword>
<accession>A0ABS7ML74</accession>
<gene>
    <name evidence="4" type="ORF">K6V98_05700</name>
</gene>
<dbReference type="EMBL" id="JAIMFO010000006">
    <property type="protein sequence ID" value="MBY4797845.1"/>
    <property type="molecule type" value="Genomic_DNA"/>
</dbReference>
<comment type="caution">
    <text evidence="4">The sequence shown here is derived from an EMBL/GenBank/DDBJ whole genome shotgun (WGS) entry which is preliminary data.</text>
</comment>
<evidence type="ECO:0000313" key="5">
    <source>
        <dbReference type="Proteomes" id="UP000700908"/>
    </source>
</evidence>
<dbReference type="InterPro" id="IPR001135">
    <property type="entry name" value="NADH_Q_OxRdtase_suD"/>
</dbReference>
<name>A0ABS7ML74_9ACTN</name>
<dbReference type="PANTHER" id="PTHR43485:SF1">
    <property type="entry name" value="FORMATE HYDROGENLYASE SUBUNIT 5-RELATED"/>
    <property type="match status" value="1"/>
</dbReference>
<dbReference type="PROSITE" id="PS00507">
    <property type="entry name" value="NI_HGENASE_L_1"/>
    <property type="match status" value="1"/>
</dbReference>
<keyword evidence="2" id="KW-0813">Transport</keyword>
<dbReference type="InterPro" id="IPR052197">
    <property type="entry name" value="ComplexI_49kDa-like"/>
</dbReference>
<evidence type="ECO:0000256" key="2">
    <source>
        <dbReference type="RuleBase" id="RU003685"/>
    </source>
</evidence>
<protein>
    <submittedName>
        <fullName evidence="4">Nickel-dependent hydrogenase large subunit</fullName>
    </submittedName>
</protein>
<keyword evidence="2" id="KW-0520">NAD</keyword>
<dbReference type="Pfam" id="PF00346">
    <property type="entry name" value="Complex1_49kDa"/>
    <property type="match status" value="2"/>
</dbReference>
<dbReference type="InterPro" id="IPR018194">
    <property type="entry name" value="Ni-dep_hyd_lsu_Ni_BS"/>
</dbReference>
<dbReference type="SUPFAM" id="SSF56762">
    <property type="entry name" value="HydB/Nqo4-like"/>
    <property type="match status" value="1"/>
</dbReference>
<keyword evidence="1" id="KW-0560">Oxidoreductase</keyword>
<dbReference type="Pfam" id="PF00374">
    <property type="entry name" value="NiFeSe_Hases"/>
    <property type="match status" value="1"/>
</dbReference>
<comment type="similarity">
    <text evidence="2">Belongs to the complex I 49 kDa subunit family.</text>
</comment>
<keyword evidence="5" id="KW-1185">Reference proteome</keyword>
<sequence length="365" mass="40995">MATRSVIPFGPQHPVLPEPVHLDLVVEDEHVVEAIPQIGYVHRGLEKLVEKRDFNQFVYVAERICGICSFGHGMGYAMATERLLDLEIPRRAQYLRAILQELSRIHSHLLWLGLLADAFGFESLFNHCWRLRETILDIFQETCGGRIILSITMVGGMTHDIDDELLRRAVAKLEDMRKEYHEIVNTMLYDDSVRSRLCGVGTISYEQALDLSMVGPFAKGSGVTHDMRTAGFISAYDDLEHFEPIIAEEGDCYARCKVRCLEVFQSMDIIAELVAKIPHDGIGQAPAPKIKPEAGSRAHVLIEQPRGEAFYYVRGNGTKFLDRFRLRTPTSQNLGGMVKALQGVDIADVPMIILTIDPCISCAER</sequence>
<feature type="domain" description="NADH-quinone oxidoreductase subunit D" evidence="3">
    <location>
        <begin position="297"/>
        <end position="365"/>
    </location>
</feature>
<evidence type="ECO:0000256" key="1">
    <source>
        <dbReference type="ARBA" id="ARBA00023002"/>
    </source>
</evidence>
<dbReference type="Proteomes" id="UP000700908">
    <property type="component" value="Unassembled WGS sequence"/>
</dbReference>
<dbReference type="InterPro" id="IPR029014">
    <property type="entry name" value="NiFe-Hase_large"/>
</dbReference>
<evidence type="ECO:0000259" key="3">
    <source>
        <dbReference type="Pfam" id="PF00346"/>
    </source>
</evidence>
<evidence type="ECO:0000313" key="4">
    <source>
        <dbReference type="EMBL" id="MBY4797845.1"/>
    </source>
</evidence>
<proteinExistence type="inferred from homology"/>
<organism evidence="4 5">
    <name type="scientific">Collinsella ureilytica</name>
    <dbReference type="NCBI Taxonomy" id="2869515"/>
    <lineage>
        <taxon>Bacteria</taxon>
        <taxon>Bacillati</taxon>
        <taxon>Actinomycetota</taxon>
        <taxon>Coriobacteriia</taxon>
        <taxon>Coriobacteriales</taxon>
        <taxon>Coriobacteriaceae</taxon>
        <taxon>Collinsella</taxon>
    </lineage>
</organism>
<reference evidence="4 5" key="1">
    <citation type="submission" date="2021-08" db="EMBL/GenBank/DDBJ databases">
        <title>Collinsella faecalis sp. nov. isolated from swine faeces.</title>
        <authorList>
            <person name="Oh B.S."/>
            <person name="Lee J.H."/>
        </authorList>
    </citation>
    <scope>NUCLEOTIDE SEQUENCE [LARGE SCALE GENOMIC DNA]</scope>
    <source>
        <strain evidence="4 5">AGMB00827</strain>
    </source>
</reference>
<dbReference type="InterPro" id="IPR014029">
    <property type="entry name" value="NADH_UbQ_OxRdtase_49kDa_CS"/>
</dbReference>
<dbReference type="PANTHER" id="PTHR43485">
    <property type="entry name" value="HYDROGENASE-4 COMPONENT G"/>
    <property type="match status" value="1"/>
</dbReference>
<dbReference type="PROSITE" id="PS00535">
    <property type="entry name" value="COMPLEX1_49K"/>
    <property type="match status" value="1"/>
</dbReference>
<feature type="domain" description="NADH-quinone oxidoreductase subunit D" evidence="3">
    <location>
        <begin position="120"/>
        <end position="290"/>
    </location>
</feature>
<dbReference type="RefSeq" id="WP_222199552.1">
    <property type="nucleotide sequence ID" value="NZ_JAIMFO010000006.1"/>
</dbReference>